<dbReference type="AlphaFoldDB" id="A0A1G7GBP4"/>
<accession>A0A1G7GBP4</accession>
<evidence type="ECO:0000313" key="2">
    <source>
        <dbReference type="Proteomes" id="UP000198614"/>
    </source>
</evidence>
<protein>
    <submittedName>
        <fullName evidence="1">Nuclease-related domain-containing protein</fullName>
    </submittedName>
</protein>
<reference evidence="1 2" key="1">
    <citation type="submission" date="2016-10" db="EMBL/GenBank/DDBJ databases">
        <authorList>
            <person name="de Groot N.N."/>
        </authorList>
    </citation>
    <scope>NUCLEOTIDE SEQUENCE [LARGE SCALE GENOMIC DNA]</scope>
    <source>
        <strain evidence="1 2">CGMCC 4.1859</strain>
    </source>
</reference>
<dbReference type="Proteomes" id="UP000198614">
    <property type="component" value="Unassembled WGS sequence"/>
</dbReference>
<evidence type="ECO:0000313" key="1">
    <source>
        <dbReference type="EMBL" id="SDE85546.1"/>
    </source>
</evidence>
<organism evidence="1 2">
    <name type="scientific">Streptomyces griseoaurantiacus</name>
    <dbReference type="NCBI Taxonomy" id="68213"/>
    <lineage>
        <taxon>Bacteria</taxon>
        <taxon>Bacillati</taxon>
        <taxon>Actinomycetota</taxon>
        <taxon>Actinomycetes</taxon>
        <taxon>Kitasatosporales</taxon>
        <taxon>Streptomycetaceae</taxon>
        <taxon>Streptomyces</taxon>
        <taxon>Streptomyces aurantiacus group</taxon>
    </lineage>
</organism>
<name>A0A1G7GBP4_9ACTN</name>
<proteinExistence type="predicted"/>
<sequence length="271" mass="29507">MDPFRVTPSRHRTRDRLYVHRSDGTTLAWYDRDSGHVSLLDSASRDAVLHSLTPFLAGPVTVGPPPAPTPADLARLALHPDDDLAPNRPGESLLVALDRAPDRRTAARLRPDPRRRALTAEQTVGGLLDALDGAGWHVLHSLPLPGGDRIHHLAVGPGGLLCVHALYARKRRVLVADPQVTTGRREAEPLLRRLRAEARRASYALTAEVTPLLVLVAPSRLDVTAAPRDGLRVLCDTELTGALTRLGGVLKPADAESLYALARDRHTWTRL</sequence>
<dbReference type="EMBL" id="FNAX01000004">
    <property type="protein sequence ID" value="SDE85546.1"/>
    <property type="molecule type" value="Genomic_DNA"/>
</dbReference>
<gene>
    <name evidence="1" type="ORF">SAMN05216260_104174</name>
</gene>
<dbReference type="OrthoDB" id="5793358at2"/>